<proteinExistence type="predicted"/>
<reference evidence="1 2" key="1">
    <citation type="submission" date="2019-09" db="EMBL/GenBank/DDBJ databases">
        <title>Draft genome sequence of the thermophilic Saccharopolyspora hirsuta VKM Ac-666T.</title>
        <authorList>
            <person name="Lobastova T.G."/>
            <person name="Fokina V."/>
            <person name="Bragin E.Y."/>
            <person name="Shtratnikova V.Y."/>
            <person name="Starodumova I.P."/>
            <person name="Tarlachkov S.V."/>
            <person name="Donova M.V."/>
        </authorList>
    </citation>
    <scope>NUCLEOTIDE SEQUENCE [LARGE SCALE GENOMIC DNA]</scope>
    <source>
        <strain evidence="1 2">VKM Ac-666</strain>
    </source>
</reference>
<gene>
    <name evidence="1" type="ORF">F1721_32425</name>
</gene>
<dbReference type="RefSeq" id="WP_150070658.1">
    <property type="nucleotide sequence ID" value="NZ_JBEPDJ010000013.1"/>
</dbReference>
<dbReference type="Proteomes" id="UP000323946">
    <property type="component" value="Unassembled WGS sequence"/>
</dbReference>
<keyword evidence="2" id="KW-1185">Reference proteome</keyword>
<organism evidence="1 2">
    <name type="scientific">Saccharopolyspora hirsuta</name>
    <dbReference type="NCBI Taxonomy" id="1837"/>
    <lineage>
        <taxon>Bacteria</taxon>
        <taxon>Bacillati</taxon>
        <taxon>Actinomycetota</taxon>
        <taxon>Actinomycetes</taxon>
        <taxon>Pseudonocardiales</taxon>
        <taxon>Pseudonocardiaceae</taxon>
        <taxon>Saccharopolyspora</taxon>
    </lineage>
</organism>
<evidence type="ECO:0000313" key="2">
    <source>
        <dbReference type="Proteomes" id="UP000323946"/>
    </source>
</evidence>
<dbReference type="Gene3D" id="3.40.50.1970">
    <property type="match status" value="1"/>
</dbReference>
<comment type="caution">
    <text evidence="1">The sequence shown here is derived from an EMBL/GenBank/DDBJ whole genome shotgun (WGS) entry which is preliminary data.</text>
</comment>
<protein>
    <submittedName>
        <fullName evidence="1">Maleylacetate reductase</fullName>
    </submittedName>
</protein>
<accession>A0A5M7B8G2</accession>
<dbReference type="SUPFAM" id="SSF56796">
    <property type="entry name" value="Dehydroquinate synthase-like"/>
    <property type="match status" value="1"/>
</dbReference>
<dbReference type="EMBL" id="VWPH01000020">
    <property type="protein sequence ID" value="KAA5825863.1"/>
    <property type="molecule type" value="Genomic_DNA"/>
</dbReference>
<sequence>MTEQHAAPPSWCALPDLPIQLSRHGLHAVVVVCRAPDVPGLGPLLGLLGGRAVAVFDEVRGIPTPAAVFALADVVGSSGADGVLSVGAAAHEMAKALVRVLPVPTAVVAPERSYLDDRWSLFEHGRLTTGTDARARPAVLCCSPRMPHREPAHLGA</sequence>
<dbReference type="SMR" id="A0A5M7B8G2"/>
<name>A0A5M7B8G2_SACHI</name>
<dbReference type="AlphaFoldDB" id="A0A5M7B8G2"/>
<evidence type="ECO:0000313" key="1">
    <source>
        <dbReference type="EMBL" id="KAA5825863.1"/>
    </source>
</evidence>